<reference evidence="2" key="1">
    <citation type="journal article" date="2021" name="Proc. Natl. Acad. Sci. U.S.A.">
        <title>Global biogeography of chemosynthetic symbionts reveals both localized and globally distributed symbiont groups. .</title>
        <authorList>
            <person name="Osvatic J.T."/>
            <person name="Wilkins L.G.E."/>
            <person name="Leibrecht L."/>
            <person name="Leray M."/>
            <person name="Zauner S."/>
            <person name="Polzin J."/>
            <person name="Camacho Y."/>
            <person name="Gros O."/>
            <person name="van Gils J.A."/>
            <person name="Eisen J.A."/>
            <person name="Petersen J.M."/>
            <person name="Yuen B."/>
        </authorList>
    </citation>
    <scope>NUCLEOTIDE SEQUENCE</scope>
    <source>
        <strain evidence="2">MAGL173</strain>
    </source>
</reference>
<name>A0A9E4K800_9GAMM</name>
<evidence type="ECO:0000313" key="2">
    <source>
        <dbReference type="EMBL" id="MCG7940425.1"/>
    </source>
</evidence>
<sequence>MCCPACVTERPTAGFPSRGFTLVELLIALVLMSLIMVLLFSGLDLGRRSWHSAAEATTRQSDQRLAFEYLKQSLGGMSNERFDTEDGSLPLFYGDQKLIRWVAPTASQAGLGGASLFRLELLGEAEQKVLLLKRWLYHPEVMQQEPEAGRDWRAPLSEVWQPADQDVDPIRYSEHLLLPELSDLQLSYYGALQRGVPDEWHSEWQESEKLPQMIRLVLHSKQQNYPPLIVMIRGAVR</sequence>
<evidence type="ECO:0000256" key="1">
    <source>
        <dbReference type="SAM" id="Phobius"/>
    </source>
</evidence>
<dbReference type="InterPro" id="IPR012902">
    <property type="entry name" value="N_methyl_site"/>
</dbReference>
<dbReference type="EMBL" id="JAEPDI010000013">
    <property type="protein sequence ID" value="MCG7940425.1"/>
    <property type="molecule type" value="Genomic_DNA"/>
</dbReference>
<dbReference type="PROSITE" id="PS00409">
    <property type="entry name" value="PROKAR_NTER_METHYL"/>
    <property type="match status" value="1"/>
</dbReference>
<accession>A0A9E4K800</accession>
<dbReference type="AlphaFoldDB" id="A0A9E4K800"/>
<comment type="caution">
    <text evidence="2">The sequence shown here is derived from an EMBL/GenBank/DDBJ whole genome shotgun (WGS) entry which is preliminary data.</text>
</comment>
<keyword evidence="1" id="KW-0472">Membrane</keyword>
<protein>
    <submittedName>
        <fullName evidence="2">Prepilin-type N-terminal cleavage/methylation domain-containing protein</fullName>
    </submittedName>
</protein>
<dbReference type="NCBIfam" id="TIGR02532">
    <property type="entry name" value="IV_pilin_GFxxxE"/>
    <property type="match status" value="1"/>
</dbReference>
<keyword evidence="1" id="KW-1133">Transmembrane helix</keyword>
<gene>
    <name evidence="2" type="ORF">JAZ04_16450</name>
</gene>
<feature type="transmembrane region" description="Helical" evidence="1">
    <location>
        <begin position="20"/>
        <end position="40"/>
    </location>
</feature>
<proteinExistence type="predicted"/>
<keyword evidence="1" id="KW-0812">Transmembrane</keyword>
<dbReference type="Proteomes" id="UP000886687">
    <property type="component" value="Unassembled WGS sequence"/>
</dbReference>
<evidence type="ECO:0000313" key="3">
    <source>
        <dbReference type="Proteomes" id="UP000886687"/>
    </source>
</evidence>
<dbReference type="Pfam" id="PF07963">
    <property type="entry name" value="N_methyl"/>
    <property type="match status" value="1"/>
</dbReference>
<organism evidence="2 3">
    <name type="scientific">Candidatus Thiodiazotropha lotti</name>
    <dbReference type="NCBI Taxonomy" id="2792787"/>
    <lineage>
        <taxon>Bacteria</taxon>
        <taxon>Pseudomonadati</taxon>
        <taxon>Pseudomonadota</taxon>
        <taxon>Gammaproteobacteria</taxon>
        <taxon>Chromatiales</taxon>
        <taxon>Sedimenticolaceae</taxon>
        <taxon>Candidatus Thiodiazotropha</taxon>
    </lineage>
</organism>